<dbReference type="AlphaFoldDB" id="A0A6L5GES2"/>
<keyword evidence="4" id="KW-0564">Palmitate</keyword>
<dbReference type="EMBL" id="WIAO01000031">
    <property type="protein sequence ID" value="MQM27913.1"/>
    <property type="molecule type" value="Genomic_DNA"/>
</dbReference>
<dbReference type="PANTHER" id="PTHR43649">
    <property type="entry name" value="ARABINOSE-BINDING PROTEIN-RELATED"/>
    <property type="match status" value="1"/>
</dbReference>
<dbReference type="Pfam" id="PF01547">
    <property type="entry name" value="SBP_bac_1"/>
    <property type="match status" value="1"/>
</dbReference>
<keyword evidence="2 6" id="KW-0732">Signal</keyword>
<evidence type="ECO:0000256" key="4">
    <source>
        <dbReference type="ARBA" id="ARBA00023139"/>
    </source>
</evidence>
<dbReference type="Gene3D" id="3.40.190.10">
    <property type="entry name" value="Periplasmic binding protein-like II"/>
    <property type="match status" value="2"/>
</dbReference>
<comment type="caution">
    <text evidence="7">The sequence shown here is derived from an EMBL/GenBank/DDBJ whole genome shotgun (WGS) entry which is preliminary data.</text>
</comment>
<name>A0A6L5GES2_9ACTN</name>
<accession>A0A6L5GES2</accession>
<dbReference type="SUPFAM" id="SSF53850">
    <property type="entry name" value="Periplasmic binding protein-like II"/>
    <property type="match status" value="1"/>
</dbReference>
<evidence type="ECO:0000256" key="5">
    <source>
        <dbReference type="ARBA" id="ARBA00023288"/>
    </source>
</evidence>
<evidence type="ECO:0000256" key="1">
    <source>
        <dbReference type="ARBA" id="ARBA00022475"/>
    </source>
</evidence>
<feature type="chain" id="PRO_5026720258" evidence="6">
    <location>
        <begin position="28"/>
        <end position="438"/>
    </location>
</feature>
<reference evidence="7 8" key="1">
    <citation type="submission" date="2019-10" db="EMBL/GenBank/DDBJ databases">
        <title>Glycomyces albidus sp. nov., a novel actinomycete isolated from rhizosphere soil of wheat (Triticum aestivum L.).</title>
        <authorList>
            <person name="Qian L."/>
        </authorList>
    </citation>
    <scope>NUCLEOTIDE SEQUENCE [LARGE SCALE GENOMIC DNA]</scope>
    <source>
        <strain evidence="7 8">NEAU-7082</strain>
    </source>
</reference>
<keyword evidence="8" id="KW-1185">Reference proteome</keyword>
<proteinExistence type="predicted"/>
<keyword evidence="1" id="KW-1003">Cell membrane</keyword>
<evidence type="ECO:0000313" key="7">
    <source>
        <dbReference type="EMBL" id="MQM27913.1"/>
    </source>
</evidence>
<keyword evidence="5" id="KW-0449">Lipoprotein</keyword>
<dbReference type="InterPro" id="IPR050490">
    <property type="entry name" value="Bact_solute-bd_prot1"/>
</dbReference>
<dbReference type="PANTHER" id="PTHR43649:SF33">
    <property type="entry name" value="POLYGALACTURONAN_RHAMNOGALACTURONAN-BINDING PROTEIN YTCQ"/>
    <property type="match status" value="1"/>
</dbReference>
<dbReference type="Proteomes" id="UP000477750">
    <property type="component" value="Unassembled WGS sequence"/>
</dbReference>
<dbReference type="RefSeq" id="WP_153027034.1">
    <property type="nucleotide sequence ID" value="NZ_WIAO01000031.1"/>
</dbReference>
<evidence type="ECO:0000256" key="3">
    <source>
        <dbReference type="ARBA" id="ARBA00023136"/>
    </source>
</evidence>
<organism evidence="7 8">
    <name type="scientific">Glycomyces albidus</name>
    <dbReference type="NCBI Taxonomy" id="2656774"/>
    <lineage>
        <taxon>Bacteria</taxon>
        <taxon>Bacillati</taxon>
        <taxon>Actinomycetota</taxon>
        <taxon>Actinomycetes</taxon>
        <taxon>Glycomycetales</taxon>
        <taxon>Glycomycetaceae</taxon>
        <taxon>Glycomyces</taxon>
    </lineage>
</organism>
<evidence type="ECO:0000256" key="6">
    <source>
        <dbReference type="SAM" id="SignalP"/>
    </source>
</evidence>
<sequence length="438" mass="46651">MSKQALAGVATFAAAAIALSGCSGSGADDPSNTIDGEVKGDLKIITWRTDLVENGQFDEYIAAFEEQYPDVSVEVEGITDYAGEMTTRLSTNNYGDVIGIPAAIQPNQFEQFLEPLGDKADFEDTYRFLNGAAYEGVQYGLAIGGNANGVLYNKRVFEAAGITELPSTPEAFLAALQQIKDNTDAIPLYTNYKDGWPLGQSFGNLGGITANPDASSEMAKDPAPWTEGKDMYTIDSLLYDAVAAGLTEEDPLTTNWEQSKVDIATGKIGAMTLGSWAISQMQDAAEANGASADDIGFMAFPANVDGTQYTVIGGDYNLAVSRHSESKAAAWAWIKWFVEESGFAENEAMISTVADAPLPENLSGLEEAGVQLMEMNAAPAGEEGLLNEVASDSQVDLFGNIYRQELVDVARGAADGDKESFFADLNERWGASVERLAG</sequence>
<dbReference type="PROSITE" id="PS51257">
    <property type="entry name" value="PROKAR_LIPOPROTEIN"/>
    <property type="match status" value="1"/>
</dbReference>
<dbReference type="InterPro" id="IPR006059">
    <property type="entry name" value="SBP"/>
</dbReference>
<evidence type="ECO:0000256" key="2">
    <source>
        <dbReference type="ARBA" id="ARBA00022729"/>
    </source>
</evidence>
<gene>
    <name evidence="7" type="ORF">GFD30_20405</name>
</gene>
<keyword evidence="3" id="KW-0472">Membrane</keyword>
<feature type="signal peptide" evidence="6">
    <location>
        <begin position="1"/>
        <end position="27"/>
    </location>
</feature>
<evidence type="ECO:0000313" key="8">
    <source>
        <dbReference type="Proteomes" id="UP000477750"/>
    </source>
</evidence>
<protein>
    <submittedName>
        <fullName evidence="7">Extracellular solute-binding protein</fullName>
    </submittedName>
</protein>